<dbReference type="AlphaFoldDB" id="A0A146KT13"/>
<protein>
    <submittedName>
        <fullName evidence="1">Uncharacterized protein</fullName>
    </submittedName>
</protein>
<reference evidence="1" key="1">
    <citation type="journal article" date="2016" name="Gigascience">
        <title>De novo construction of an expanded transcriptome assembly for the western tarnished plant bug, Lygus hesperus.</title>
        <authorList>
            <person name="Tassone E.E."/>
            <person name="Geib S.M."/>
            <person name="Hall B."/>
            <person name="Fabrick J.A."/>
            <person name="Brent C.S."/>
            <person name="Hull J.J."/>
        </authorList>
    </citation>
    <scope>NUCLEOTIDE SEQUENCE</scope>
</reference>
<proteinExistence type="predicted"/>
<feature type="non-terminal residue" evidence="1">
    <location>
        <position position="103"/>
    </location>
</feature>
<organism evidence="1">
    <name type="scientific">Lygus hesperus</name>
    <name type="common">Western plant bug</name>
    <dbReference type="NCBI Taxonomy" id="30085"/>
    <lineage>
        <taxon>Eukaryota</taxon>
        <taxon>Metazoa</taxon>
        <taxon>Ecdysozoa</taxon>
        <taxon>Arthropoda</taxon>
        <taxon>Hexapoda</taxon>
        <taxon>Insecta</taxon>
        <taxon>Pterygota</taxon>
        <taxon>Neoptera</taxon>
        <taxon>Paraneoptera</taxon>
        <taxon>Hemiptera</taxon>
        <taxon>Heteroptera</taxon>
        <taxon>Panheteroptera</taxon>
        <taxon>Cimicomorpha</taxon>
        <taxon>Miridae</taxon>
        <taxon>Mirini</taxon>
        <taxon>Lygus</taxon>
    </lineage>
</organism>
<gene>
    <name evidence="1" type="ORF">g.61020</name>
</gene>
<name>A0A146KT13_LYGHE</name>
<dbReference type="EMBL" id="GDHC01020302">
    <property type="protein sequence ID" value="JAP98326.1"/>
    <property type="molecule type" value="Transcribed_RNA"/>
</dbReference>
<evidence type="ECO:0000313" key="1">
    <source>
        <dbReference type="EMBL" id="JAP98326.1"/>
    </source>
</evidence>
<accession>A0A146KT13</accession>
<sequence length="103" mass="11723">MAAMVVAVKSLFFEYTQIRSSVNQALGQVFRMTKSSASLIIDIGVLDDPNQELVVKSHLVPLLSKELFSFQVMKGNLQKYWVGTKSFSKKRQDGTYWRGVEQF</sequence>